<dbReference type="GO" id="GO:0016102">
    <property type="term" value="P:diterpenoid biosynthetic process"/>
    <property type="evidence" value="ECO:0007669"/>
    <property type="project" value="InterPro"/>
</dbReference>
<dbReference type="SUPFAM" id="SSF48239">
    <property type="entry name" value="Terpenoid cyclases/Protein prenyltransferases"/>
    <property type="match status" value="1"/>
</dbReference>
<dbReference type="Pfam" id="PF01397">
    <property type="entry name" value="Terpene_synth"/>
    <property type="match status" value="1"/>
</dbReference>
<protein>
    <recommendedName>
        <fullName evidence="9">(-)-germacrene D synthase-like</fullName>
    </recommendedName>
</protein>
<evidence type="ECO:0000259" key="6">
    <source>
        <dbReference type="Pfam" id="PF03936"/>
    </source>
</evidence>
<evidence type="ECO:0000313" key="8">
    <source>
        <dbReference type="Proteomes" id="UP001459277"/>
    </source>
</evidence>
<dbReference type="EMBL" id="JAZDWU010000005">
    <property type="protein sequence ID" value="KAL0000984.1"/>
    <property type="molecule type" value="Genomic_DNA"/>
</dbReference>
<dbReference type="SFLD" id="SFLDG01019">
    <property type="entry name" value="Terpene_Cyclase_Like_1_C_Termi"/>
    <property type="match status" value="1"/>
</dbReference>
<dbReference type="InterPro" id="IPR044814">
    <property type="entry name" value="Terpene_cyclase_plant_C1"/>
</dbReference>
<keyword evidence="3" id="KW-0460">Magnesium</keyword>
<proteinExistence type="predicted"/>
<reference evidence="7 8" key="1">
    <citation type="submission" date="2024-01" db="EMBL/GenBank/DDBJ databases">
        <title>A telomere-to-telomere, gap-free genome of sweet tea (Lithocarpus litseifolius).</title>
        <authorList>
            <person name="Zhou J."/>
        </authorList>
    </citation>
    <scope>NUCLEOTIDE SEQUENCE [LARGE SCALE GENOMIC DNA]</scope>
    <source>
        <strain evidence="7">Zhou-2022a</strain>
        <tissue evidence="7">Leaf</tissue>
    </source>
</reference>
<dbReference type="Gene3D" id="1.50.10.130">
    <property type="entry name" value="Terpene synthase, N-terminal domain"/>
    <property type="match status" value="1"/>
</dbReference>
<dbReference type="GO" id="GO:0010333">
    <property type="term" value="F:terpene synthase activity"/>
    <property type="evidence" value="ECO:0007669"/>
    <property type="project" value="InterPro"/>
</dbReference>
<dbReference type="InterPro" id="IPR005630">
    <property type="entry name" value="Terpene_synthase_metal-bd"/>
</dbReference>
<name>A0AAW2CU56_9ROSI</name>
<dbReference type="PANTHER" id="PTHR31225">
    <property type="entry name" value="OS04G0344100 PROTEIN-RELATED"/>
    <property type="match status" value="1"/>
</dbReference>
<comment type="cofactor">
    <cofactor evidence="1">
        <name>Mg(2+)</name>
        <dbReference type="ChEBI" id="CHEBI:18420"/>
    </cofactor>
</comment>
<evidence type="ECO:0000259" key="5">
    <source>
        <dbReference type="Pfam" id="PF01397"/>
    </source>
</evidence>
<sequence>MYAQVSAVAAPTKTDMPEINRRSANFHPSIWGDRFLTYASEFLEIDDNLKLQVQEMKEEVRRMLTSPVEEPSQKLNLIDLLQRLGVSYHYENEIEKTLQQLHKTLYDRDDQENADDLYNVALQFRLLRQQGYYISCDKFSKFKDTNGNFKESLTRDVRGMLSLYEATHLRVHGEDILDEALLFITPQLESVASSLSPPLAAEVRHALKQSIRKGLPRLEARQYFSIYQEDPSHDKFLLTFAKLDFNLLQKQHQKELADIARWWKDLNFSRKLPFIRDRVIECYFWILGVYFEPEYCFARRILTKVIAMTSTIDDIYDVYGTLEEVELFTEAVERWDISAIDQLPEYMKACYQALLDVYYEMEEKIGEEKSYRVKYAIEAMKNQVRAYFHEAKWFHQKHIPTMDEYMRIALVTSAYSMLATTSLVGMGDIVTKDSFEWLFSDPKMVRASAVVCRLMDDIVSHKFEQKRGHVASAVECYMAEHGGTEEEAINEFCKQVTDAWKDINKECLYPTTVPMPILVRILNLARVIDVVYKDEDGYTHAGIVLKDFVTSMLIDPVPF</sequence>
<dbReference type="CDD" id="cd00684">
    <property type="entry name" value="Terpene_cyclase_plant_C1"/>
    <property type="match status" value="1"/>
</dbReference>
<evidence type="ECO:0008006" key="9">
    <source>
        <dbReference type="Google" id="ProtNLM"/>
    </source>
</evidence>
<dbReference type="InterPro" id="IPR008930">
    <property type="entry name" value="Terpenoid_cyclase/PrenylTrfase"/>
</dbReference>
<keyword evidence="2" id="KW-0479">Metal-binding</keyword>
<dbReference type="Gene3D" id="1.10.600.10">
    <property type="entry name" value="Farnesyl Diphosphate Synthase"/>
    <property type="match status" value="1"/>
</dbReference>
<dbReference type="InterPro" id="IPR050148">
    <property type="entry name" value="Terpene_synthase-like"/>
</dbReference>
<accession>A0AAW2CU56</accession>
<dbReference type="InterPro" id="IPR036965">
    <property type="entry name" value="Terpene_synth_N_sf"/>
</dbReference>
<dbReference type="AlphaFoldDB" id="A0AAW2CU56"/>
<dbReference type="FunFam" id="1.10.600.10:FF:000007">
    <property type="entry name" value="Isoprene synthase, chloroplastic"/>
    <property type="match status" value="1"/>
</dbReference>
<dbReference type="GO" id="GO:0000287">
    <property type="term" value="F:magnesium ion binding"/>
    <property type="evidence" value="ECO:0007669"/>
    <property type="project" value="InterPro"/>
</dbReference>
<dbReference type="InterPro" id="IPR001906">
    <property type="entry name" value="Terpene_synth_N"/>
</dbReference>
<evidence type="ECO:0000313" key="7">
    <source>
        <dbReference type="EMBL" id="KAL0000984.1"/>
    </source>
</evidence>
<dbReference type="SUPFAM" id="SSF48576">
    <property type="entry name" value="Terpenoid synthases"/>
    <property type="match status" value="1"/>
</dbReference>
<organism evidence="7 8">
    <name type="scientific">Lithocarpus litseifolius</name>
    <dbReference type="NCBI Taxonomy" id="425828"/>
    <lineage>
        <taxon>Eukaryota</taxon>
        <taxon>Viridiplantae</taxon>
        <taxon>Streptophyta</taxon>
        <taxon>Embryophyta</taxon>
        <taxon>Tracheophyta</taxon>
        <taxon>Spermatophyta</taxon>
        <taxon>Magnoliopsida</taxon>
        <taxon>eudicotyledons</taxon>
        <taxon>Gunneridae</taxon>
        <taxon>Pentapetalae</taxon>
        <taxon>rosids</taxon>
        <taxon>fabids</taxon>
        <taxon>Fagales</taxon>
        <taxon>Fagaceae</taxon>
        <taxon>Lithocarpus</taxon>
    </lineage>
</organism>
<dbReference type="InterPro" id="IPR008949">
    <property type="entry name" value="Isoprenoid_synthase_dom_sf"/>
</dbReference>
<dbReference type="InterPro" id="IPR034741">
    <property type="entry name" value="Terpene_cyclase-like_1_C"/>
</dbReference>
<feature type="domain" description="Terpene synthase N-terminal" evidence="5">
    <location>
        <begin position="30"/>
        <end position="207"/>
    </location>
</feature>
<evidence type="ECO:0000256" key="4">
    <source>
        <dbReference type="ARBA" id="ARBA00023239"/>
    </source>
</evidence>
<dbReference type="Proteomes" id="UP001459277">
    <property type="component" value="Unassembled WGS sequence"/>
</dbReference>
<dbReference type="FunFam" id="1.50.10.130:FF:000001">
    <property type="entry name" value="Isoprene synthase, chloroplastic"/>
    <property type="match status" value="1"/>
</dbReference>
<dbReference type="PANTHER" id="PTHR31225:SF221">
    <property type="entry name" value="(-)-GERMACRENE D SYNTHASE"/>
    <property type="match status" value="1"/>
</dbReference>
<feature type="domain" description="Terpene synthase metal-binding" evidence="6">
    <location>
        <begin position="264"/>
        <end position="502"/>
    </location>
</feature>
<dbReference type="Pfam" id="PF03936">
    <property type="entry name" value="Terpene_synth_C"/>
    <property type="match status" value="1"/>
</dbReference>
<keyword evidence="4" id="KW-0456">Lyase</keyword>
<dbReference type="SFLD" id="SFLDS00005">
    <property type="entry name" value="Isoprenoid_Synthase_Type_I"/>
    <property type="match status" value="1"/>
</dbReference>
<gene>
    <name evidence="7" type="ORF">SO802_014765</name>
</gene>
<comment type="caution">
    <text evidence="7">The sequence shown here is derived from an EMBL/GenBank/DDBJ whole genome shotgun (WGS) entry which is preliminary data.</text>
</comment>
<keyword evidence="8" id="KW-1185">Reference proteome</keyword>
<evidence type="ECO:0000256" key="2">
    <source>
        <dbReference type="ARBA" id="ARBA00022723"/>
    </source>
</evidence>
<evidence type="ECO:0000256" key="3">
    <source>
        <dbReference type="ARBA" id="ARBA00022842"/>
    </source>
</evidence>
<evidence type="ECO:0000256" key="1">
    <source>
        <dbReference type="ARBA" id="ARBA00001946"/>
    </source>
</evidence>